<evidence type="ECO:0000313" key="19">
    <source>
        <dbReference type="Proteomes" id="UP000494206"/>
    </source>
</evidence>
<keyword evidence="6" id="KW-0349">Heme</keyword>
<dbReference type="Gene3D" id="3.90.1520.10">
    <property type="entry name" value="H-NOX domain"/>
    <property type="match status" value="1"/>
</dbReference>
<dbReference type="GO" id="GO:0005525">
    <property type="term" value="F:GTP binding"/>
    <property type="evidence" value="ECO:0007669"/>
    <property type="project" value="UniProtKB-KW"/>
</dbReference>
<dbReference type="GO" id="GO:0008074">
    <property type="term" value="C:guanylate cyclase complex, soluble"/>
    <property type="evidence" value="ECO:0007669"/>
    <property type="project" value="TreeGrafter"/>
</dbReference>
<dbReference type="GO" id="GO:0070026">
    <property type="term" value="F:nitric oxide binding"/>
    <property type="evidence" value="ECO:0007669"/>
    <property type="project" value="TreeGrafter"/>
</dbReference>
<dbReference type="Gene3D" id="6.10.250.780">
    <property type="match status" value="1"/>
</dbReference>
<comment type="caution">
    <text evidence="18">The sequence shown here is derived from an EMBL/GenBank/DDBJ whole genome shotgun (WGS) entry which is preliminary data.</text>
</comment>
<keyword evidence="12 14" id="KW-0456">Lyase</keyword>
<dbReference type="InterPro" id="IPR024096">
    <property type="entry name" value="NO_sig/Golgi_transp_ligand-bd"/>
</dbReference>
<dbReference type="AlphaFoldDB" id="A0A8S1E5F9"/>
<dbReference type="InterPro" id="IPR038158">
    <property type="entry name" value="H-NOX_domain_sf"/>
</dbReference>
<keyword evidence="5" id="KW-0963">Cytoplasm</keyword>
<dbReference type="Gene3D" id="3.30.450.260">
    <property type="entry name" value="Haem NO binding associated domain"/>
    <property type="match status" value="1"/>
</dbReference>
<dbReference type="PANTHER" id="PTHR45655">
    <property type="entry name" value="GUANYLATE CYCLASE SOLUBLE SUBUNIT BETA-2"/>
    <property type="match status" value="1"/>
</dbReference>
<dbReference type="Pfam" id="PF00211">
    <property type="entry name" value="Guanylate_cyc"/>
    <property type="match status" value="1"/>
</dbReference>
<dbReference type="SUPFAM" id="SSF111126">
    <property type="entry name" value="Ligand-binding domain in the NO signalling and Golgi transport"/>
    <property type="match status" value="1"/>
</dbReference>
<evidence type="ECO:0000256" key="9">
    <source>
        <dbReference type="ARBA" id="ARBA00023004"/>
    </source>
</evidence>
<feature type="compositionally biased region" description="Basic and acidic residues" evidence="15">
    <location>
        <begin position="872"/>
        <end position="883"/>
    </location>
</feature>
<dbReference type="InterPro" id="IPR011645">
    <property type="entry name" value="HNOB_dom_associated"/>
</dbReference>
<dbReference type="GO" id="GO:0004383">
    <property type="term" value="F:guanylate cyclase activity"/>
    <property type="evidence" value="ECO:0007669"/>
    <property type="project" value="UniProtKB-EC"/>
</dbReference>
<dbReference type="InterPro" id="IPR011644">
    <property type="entry name" value="Heme_NO-bd"/>
</dbReference>
<feature type="compositionally biased region" description="Acidic residues" evidence="15">
    <location>
        <begin position="777"/>
        <end position="795"/>
    </location>
</feature>
<keyword evidence="7" id="KW-0479">Metal-binding</keyword>
<evidence type="ECO:0000256" key="5">
    <source>
        <dbReference type="ARBA" id="ARBA00022490"/>
    </source>
</evidence>
<keyword evidence="9" id="KW-0408">Iron</keyword>
<dbReference type="GO" id="GO:0020037">
    <property type="term" value="F:heme binding"/>
    <property type="evidence" value="ECO:0007669"/>
    <property type="project" value="InterPro"/>
</dbReference>
<comment type="similarity">
    <text evidence="14">Belongs to the adenylyl cyclase class-4/guanylyl cyclase family.</text>
</comment>
<comment type="cofactor">
    <cofactor evidence="2">
        <name>heme</name>
        <dbReference type="ChEBI" id="CHEBI:30413"/>
    </cofactor>
</comment>
<dbReference type="InterPro" id="IPR001054">
    <property type="entry name" value="A/G_cyclase"/>
</dbReference>
<dbReference type="GO" id="GO:0070482">
    <property type="term" value="P:response to oxygen levels"/>
    <property type="evidence" value="ECO:0007669"/>
    <property type="project" value="TreeGrafter"/>
</dbReference>
<gene>
    <name evidence="18" type="ORF">CBOVIS_LOCUS2089</name>
</gene>
<dbReference type="EC" id="4.6.1.2" evidence="4"/>
<comment type="subcellular location">
    <subcellularLocation>
        <location evidence="3">Cytoplasm</location>
    </subcellularLocation>
</comment>
<keyword evidence="11" id="KW-0342">GTP-binding</keyword>
<dbReference type="Pfam" id="PF07700">
    <property type="entry name" value="HNOB"/>
    <property type="match status" value="1"/>
</dbReference>
<dbReference type="PROSITE" id="PS50125">
    <property type="entry name" value="GUANYLATE_CYCLASE_2"/>
    <property type="match status" value="1"/>
</dbReference>
<dbReference type="SUPFAM" id="SSF55073">
    <property type="entry name" value="Nucleotide cyclase"/>
    <property type="match status" value="1"/>
</dbReference>
<keyword evidence="8" id="KW-0547">Nucleotide-binding</keyword>
<reference evidence="18 19" key="1">
    <citation type="submission" date="2020-04" db="EMBL/GenBank/DDBJ databases">
        <authorList>
            <person name="Laetsch R D."/>
            <person name="Stevens L."/>
            <person name="Kumar S."/>
            <person name="Blaxter L. M."/>
        </authorList>
    </citation>
    <scope>NUCLEOTIDE SEQUENCE [LARGE SCALE GENOMIC DNA]</scope>
</reference>
<sequence length="898" mass="101840">MYGLVIEGVRFMIQENWGTQVLQQVQQMTMLSEKSISTHDQYPENYVPRMFEAIHEITGTPKDQIGVLAGRFFVHFLIRNGYGDLMNVMGRRFSDFLKGLDNIHEYFRFSYPKLRAPSFYCKSENENGLILHYRSRRTGYLPYVIGLLVELARVFYQLNIGIEVIEQREKGQISLVVLKISFNNVGLRQDLRLKERVKNLNEYLPVSTQSFLRMFPFHIAFNSNLEILICGEAIRNLMPNIQGLLMTDVFDLLRPFIKFSADGCLAHQNCLFRLESLQPVVRQTDESITVKITDEQNKAASYEPQPYVTLQGPIIHLKATGTFLFLATCIVDSLDDMFKMGLYLNDFGASDCNREIIMSTIQQSDTLRTMLDNEKRRSEVLTEMTKEITEAKRTARNLLSQMMPYEVATKMINTGYTKFSEAFDCVSVAFIRVCEFSTISLTIEAFDLVNLLNTVFSQLDEIVEVHGVYKVETIAESYMISAGCPYRDEADAEMIVDFCLDAIEHIACNSYATAPTLKKLQIKIGVFSGPVVGGVVGVRSPRYCLFGDTVNTASRMESSNKVPMTIQIGQRTKDRLEKQSGAFKIKPRGNAELKGKGSMRVYEVEKKKGRPRYKKHTPIRKNIEKIDLPADDILDADDARNSDTMSRMSIGESLESEELTSKGDNSSFAELNQRIKEAIEQTSEASRILDLNMQDENNLPSSVPWTARHRDDLRKPLAGETNHHNELIFAVRPNEETPRPTAGELDKVRVIAENAAPRRPTQEEEELEAAQHTYQIEPDEPVMADVDVVADDDGDNVSRTTAIRDDDEHNFGEHPADQIPPEAQAQLPPSGEATLGERSSSASSFEETLPTPKPAPPKKKAAPPVRVPIRRRRDERDRCKCDDIRRDEKLKTKVCNIM</sequence>
<feature type="compositionally biased region" description="Basic and acidic residues" evidence="15">
    <location>
        <begin position="802"/>
        <end position="816"/>
    </location>
</feature>
<comment type="catalytic activity">
    <reaction evidence="1">
        <text>GTP = 3',5'-cyclic GMP + diphosphate</text>
        <dbReference type="Rhea" id="RHEA:13665"/>
        <dbReference type="ChEBI" id="CHEBI:33019"/>
        <dbReference type="ChEBI" id="CHEBI:37565"/>
        <dbReference type="ChEBI" id="CHEBI:57746"/>
        <dbReference type="EC" id="4.6.1.2"/>
    </reaction>
</comment>
<dbReference type="InterPro" id="IPR002912">
    <property type="entry name" value="ACT_dom"/>
</dbReference>
<dbReference type="OrthoDB" id="6127067at2759"/>
<dbReference type="GO" id="GO:0038060">
    <property type="term" value="P:nitric oxide-cGMP-mediated signaling"/>
    <property type="evidence" value="ECO:0007669"/>
    <property type="project" value="TreeGrafter"/>
</dbReference>
<feature type="region of interest" description="Disordered" evidence="15">
    <location>
        <begin position="754"/>
        <end position="883"/>
    </location>
</feature>
<dbReference type="SMART" id="SM00044">
    <property type="entry name" value="CYCc"/>
    <property type="match status" value="1"/>
</dbReference>
<name>A0A8S1E5F9_9PELO</name>
<evidence type="ECO:0000259" key="17">
    <source>
        <dbReference type="PROSITE" id="PS51671"/>
    </source>
</evidence>
<organism evidence="18 19">
    <name type="scientific">Caenorhabditis bovis</name>
    <dbReference type="NCBI Taxonomy" id="2654633"/>
    <lineage>
        <taxon>Eukaryota</taxon>
        <taxon>Metazoa</taxon>
        <taxon>Ecdysozoa</taxon>
        <taxon>Nematoda</taxon>
        <taxon>Chromadorea</taxon>
        <taxon>Rhabditida</taxon>
        <taxon>Rhabditina</taxon>
        <taxon>Rhabditomorpha</taxon>
        <taxon>Rhabditoidea</taxon>
        <taxon>Rhabditidae</taxon>
        <taxon>Peloderinae</taxon>
        <taxon>Caenorhabditis</taxon>
    </lineage>
</organism>
<dbReference type="Pfam" id="PF07701">
    <property type="entry name" value="HNOBA"/>
    <property type="match status" value="1"/>
</dbReference>
<dbReference type="InterPro" id="IPR029787">
    <property type="entry name" value="Nucleotide_cyclase"/>
</dbReference>
<evidence type="ECO:0000256" key="13">
    <source>
        <dbReference type="ARBA" id="ARBA00023293"/>
    </source>
</evidence>
<dbReference type="InterPro" id="IPR018297">
    <property type="entry name" value="A/G_cyclase_CS"/>
</dbReference>
<dbReference type="Proteomes" id="UP000494206">
    <property type="component" value="Unassembled WGS sequence"/>
</dbReference>
<dbReference type="PROSITE" id="PS51671">
    <property type="entry name" value="ACT"/>
    <property type="match status" value="1"/>
</dbReference>
<evidence type="ECO:0000256" key="14">
    <source>
        <dbReference type="RuleBase" id="RU000405"/>
    </source>
</evidence>
<feature type="compositionally biased region" description="Polar residues" evidence="15">
    <location>
        <begin position="837"/>
        <end position="846"/>
    </location>
</feature>
<dbReference type="PANTHER" id="PTHR45655:SF8">
    <property type="entry name" value="SOLUBLE GUANYLATE CYCLASE GCY-33"/>
    <property type="match status" value="1"/>
</dbReference>
<dbReference type="GO" id="GO:0046872">
    <property type="term" value="F:metal ion binding"/>
    <property type="evidence" value="ECO:0007669"/>
    <property type="project" value="UniProtKB-KW"/>
</dbReference>
<evidence type="ECO:0000256" key="4">
    <source>
        <dbReference type="ARBA" id="ARBA00012202"/>
    </source>
</evidence>
<dbReference type="FunFam" id="3.30.70.1230:FF:000038">
    <property type="entry name" value="soluble guanylate cyclase 89Da"/>
    <property type="match status" value="1"/>
</dbReference>
<dbReference type="InterPro" id="IPR042463">
    <property type="entry name" value="HNOB_dom_associated_sf"/>
</dbReference>
<dbReference type="Gene3D" id="3.30.70.1230">
    <property type="entry name" value="Nucleotide cyclase"/>
    <property type="match status" value="1"/>
</dbReference>
<dbReference type="GO" id="GO:0019826">
    <property type="term" value="F:oxygen sensor activity"/>
    <property type="evidence" value="ECO:0007669"/>
    <property type="project" value="TreeGrafter"/>
</dbReference>
<evidence type="ECO:0000256" key="15">
    <source>
        <dbReference type="SAM" id="MobiDB-lite"/>
    </source>
</evidence>
<dbReference type="CDD" id="cd07302">
    <property type="entry name" value="CHD"/>
    <property type="match status" value="1"/>
</dbReference>
<evidence type="ECO:0000256" key="2">
    <source>
        <dbReference type="ARBA" id="ARBA00001971"/>
    </source>
</evidence>
<proteinExistence type="inferred from homology"/>
<dbReference type="EMBL" id="CADEPM010000001">
    <property type="protein sequence ID" value="CAB3398856.1"/>
    <property type="molecule type" value="Genomic_DNA"/>
</dbReference>
<evidence type="ECO:0000256" key="12">
    <source>
        <dbReference type="ARBA" id="ARBA00023239"/>
    </source>
</evidence>
<accession>A0A8S1E5F9</accession>
<keyword evidence="13" id="KW-0141">cGMP biosynthesis</keyword>
<evidence type="ECO:0000313" key="18">
    <source>
        <dbReference type="EMBL" id="CAB3398856.1"/>
    </source>
</evidence>
<evidence type="ECO:0000256" key="7">
    <source>
        <dbReference type="ARBA" id="ARBA00022723"/>
    </source>
</evidence>
<evidence type="ECO:0000256" key="10">
    <source>
        <dbReference type="ARBA" id="ARBA00023054"/>
    </source>
</evidence>
<evidence type="ECO:0000256" key="11">
    <source>
        <dbReference type="ARBA" id="ARBA00023134"/>
    </source>
</evidence>
<keyword evidence="10" id="KW-0175">Coiled coil</keyword>
<evidence type="ECO:0000259" key="16">
    <source>
        <dbReference type="PROSITE" id="PS50125"/>
    </source>
</evidence>
<feature type="domain" description="Guanylate cyclase" evidence="16">
    <location>
        <begin position="427"/>
        <end position="557"/>
    </location>
</feature>
<evidence type="ECO:0000256" key="1">
    <source>
        <dbReference type="ARBA" id="ARBA00001436"/>
    </source>
</evidence>
<evidence type="ECO:0000256" key="3">
    <source>
        <dbReference type="ARBA" id="ARBA00004496"/>
    </source>
</evidence>
<protein>
    <recommendedName>
        <fullName evidence="4">guanylate cyclase</fullName>
        <ecNumber evidence="4">4.6.1.2</ecNumber>
    </recommendedName>
</protein>
<feature type="domain" description="ACT" evidence="17">
    <location>
        <begin position="136"/>
        <end position="214"/>
    </location>
</feature>
<evidence type="ECO:0000256" key="6">
    <source>
        <dbReference type="ARBA" id="ARBA00022617"/>
    </source>
</evidence>
<dbReference type="PROSITE" id="PS00452">
    <property type="entry name" value="GUANYLATE_CYCLASE_1"/>
    <property type="match status" value="1"/>
</dbReference>
<evidence type="ECO:0000256" key="8">
    <source>
        <dbReference type="ARBA" id="ARBA00022741"/>
    </source>
</evidence>
<keyword evidence="19" id="KW-1185">Reference proteome</keyword>